<keyword evidence="2" id="KW-0560">Oxidoreductase</keyword>
<dbReference type="SUPFAM" id="SSF51735">
    <property type="entry name" value="NAD(P)-binding Rossmann-fold domains"/>
    <property type="match status" value="1"/>
</dbReference>
<dbReference type="Pfam" id="PF00106">
    <property type="entry name" value="adh_short"/>
    <property type="match status" value="1"/>
</dbReference>
<reference evidence="3 4" key="1">
    <citation type="submission" date="2023-10" db="EMBL/GenBank/DDBJ databases">
        <title>Draft genome sequence of Xylaria bambusicola isolate GMP-LS, the root and basal stem rot pathogen of sugarcane in Indonesia.</title>
        <authorList>
            <person name="Selvaraj P."/>
            <person name="Muralishankar V."/>
            <person name="Muruganantham S."/>
            <person name="Sp S."/>
            <person name="Haryani S."/>
            <person name="Lau K.J.X."/>
            <person name="Naqvi N.I."/>
        </authorList>
    </citation>
    <scope>NUCLEOTIDE SEQUENCE [LARGE SCALE GENOMIC DNA]</scope>
    <source>
        <strain evidence="3">GMP-LS</strain>
    </source>
</reference>
<dbReference type="EMBL" id="JAWHQM010000020">
    <property type="protein sequence ID" value="KAK5631626.1"/>
    <property type="molecule type" value="Genomic_DNA"/>
</dbReference>
<gene>
    <name evidence="3" type="ORF">RRF57_007340</name>
</gene>
<comment type="caution">
    <text evidence="3">The sequence shown here is derived from an EMBL/GenBank/DDBJ whole genome shotgun (WGS) entry which is preliminary data.</text>
</comment>
<sequence>MRGRVPTQLLWSRVGKLTKQPRKPTRNYIMAALSISESSVPSLGGKVALITGGSSGIGLSTAAILARKGAEVHILDLNGAVDALPHGNIHFHKCDVTNWEQLRYIFKQIPRIDFAFANAGTSEETDYFADTFDDNGNLLEPTYAVLDINFRAVANLVKLAWASMRNNKIHGSIVITTSATAYAPEQSLPVFAGTKLALVGMIRALRSVVVKDGITINGVAPAATLTKLLPEHLAAPIIAMGLPVSSSDFVGLALVHSATAQQRRRVEVYGKETEKEVWTEERWNGRVILTLGESYTEIEEPLADLRPFWFGQENLRLTRLQQAATDFRSTEQQN</sequence>
<dbReference type="Gene3D" id="3.40.50.720">
    <property type="entry name" value="NAD(P)-binding Rossmann-like Domain"/>
    <property type="match status" value="1"/>
</dbReference>
<comment type="similarity">
    <text evidence="1">Belongs to the short-chain dehydrogenases/reductases (SDR) family.</text>
</comment>
<dbReference type="Proteomes" id="UP001305414">
    <property type="component" value="Unassembled WGS sequence"/>
</dbReference>
<name>A0AAN7ZAC6_9PEZI</name>
<evidence type="ECO:0000256" key="1">
    <source>
        <dbReference type="ARBA" id="ARBA00006484"/>
    </source>
</evidence>
<keyword evidence="4" id="KW-1185">Reference proteome</keyword>
<evidence type="ECO:0000256" key="2">
    <source>
        <dbReference type="ARBA" id="ARBA00023002"/>
    </source>
</evidence>
<dbReference type="AlphaFoldDB" id="A0AAN7ZAC6"/>
<evidence type="ECO:0000313" key="4">
    <source>
        <dbReference type="Proteomes" id="UP001305414"/>
    </source>
</evidence>
<dbReference type="InterPro" id="IPR002347">
    <property type="entry name" value="SDR_fam"/>
</dbReference>
<dbReference type="PANTHER" id="PTHR43180:SF80">
    <property type="entry name" value="NAD(P)-BINDING PROTEIN"/>
    <property type="match status" value="1"/>
</dbReference>
<accession>A0AAN7ZAC6</accession>
<dbReference type="PRINTS" id="PR00081">
    <property type="entry name" value="GDHRDH"/>
</dbReference>
<organism evidence="3 4">
    <name type="scientific">Xylaria bambusicola</name>
    <dbReference type="NCBI Taxonomy" id="326684"/>
    <lineage>
        <taxon>Eukaryota</taxon>
        <taxon>Fungi</taxon>
        <taxon>Dikarya</taxon>
        <taxon>Ascomycota</taxon>
        <taxon>Pezizomycotina</taxon>
        <taxon>Sordariomycetes</taxon>
        <taxon>Xylariomycetidae</taxon>
        <taxon>Xylariales</taxon>
        <taxon>Xylariaceae</taxon>
        <taxon>Xylaria</taxon>
    </lineage>
</organism>
<dbReference type="InterPro" id="IPR036291">
    <property type="entry name" value="NAD(P)-bd_dom_sf"/>
</dbReference>
<proteinExistence type="inferred from homology"/>
<dbReference type="GO" id="GO:0016491">
    <property type="term" value="F:oxidoreductase activity"/>
    <property type="evidence" value="ECO:0007669"/>
    <property type="project" value="UniProtKB-KW"/>
</dbReference>
<protein>
    <submittedName>
        <fullName evidence="3">Uncharacterized protein</fullName>
    </submittedName>
</protein>
<dbReference type="PANTHER" id="PTHR43180">
    <property type="entry name" value="3-OXOACYL-(ACYL-CARRIER-PROTEIN) REDUCTASE (AFU_ORTHOLOGUE AFUA_6G11210)"/>
    <property type="match status" value="1"/>
</dbReference>
<evidence type="ECO:0000313" key="3">
    <source>
        <dbReference type="EMBL" id="KAK5631626.1"/>
    </source>
</evidence>